<accession>A0ABN2HVW2</accession>
<dbReference type="SUPFAM" id="SSF46894">
    <property type="entry name" value="C-terminal effector domain of the bipartite response regulators"/>
    <property type="match status" value="1"/>
</dbReference>
<evidence type="ECO:0000313" key="1">
    <source>
        <dbReference type="EMBL" id="GAA1694405.1"/>
    </source>
</evidence>
<reference evidence="1 2" key="1">
    <citation type="journal article" date="2019" name="Int. J. Syst. Evol. Microbiol.">
        <title>The Global Catalogue of Microorganisms (GCM) 10K type strain sequencing project: providing services to taxonomists for standard genome sequencing and annotation.</title>
        <authorList>
            <consortium name="The Broad Institute Genomics Platform"/>
            <consortium name="The Broad Institute Genome Sequencing Center for Infectious Disease"/>
            <person name="Wu L."/>
            <person name="Ma J."/>
        </authorList>
    </citation>
    <scope>NUCLEOTIDE SEQUENCE [LARGE SCALE GENOMIC DNA]</scope>
    <source>
        <strain evidence="1 2">JCM 14718</strain>
    </source>
</reference>
<dbReference type="RefSeq" id="WP_344312865.1">
    <property type="nucleotide sequence ID" value="NZ_BAAANY010000020.1"/>
</dbReference>
<protein>
    <recommendedName>
        <fullName evidence="3">HTH luxR-type domain-containing protein</fullName>
    </recommendedName>
</protein>
<comment type="caution">
    <text evidence="1">The sequence shown here is derived from an EMBL/GenBank/DDBJ whole genome shotgun (WGS) entry which is preliminary data.</text>
</comment>
<dbReference type="EMBL" id="BAAANY010000020">
    <property type="protein sequence ID" value="GAA1694405.1"/>
    <property type="molecule type" value="Genomic_DNA"/>
</dbReference>
<organism evidence="1 2">
    <name type="scientific">Fodinicola feengrottensis</name>
    <dbReference type="NCBI Taxonomy" id="435914"/>
    <lineage>
        <taxon>Bacteria</taxon>
        <taxon>Bacillati</taxon>
        <taxon>Actinomycetota</taxon>
        <taxon>Actinomycetes</taxon>
        <taxon>Mycobacteriales</taxon>
        <taxon>Fodinicola</taxon>
    </lineage>
</organism>
<keyword evidence="2" id="KW-1185">Reference proteome</keyword>
<proteinExistence type="predicted"/>
<dbReference type="Proteomes" id="UP001500618">
    <property type="component" value="Unassembled WGS sequence"/>
</dbReference>
<name>A0ABN2HVW2_9ACTN</name>
<evidence type="ECO:0008006" key="3">
    <source>
        <dbReference type="Google" id="ProtNLM"/>
    </source>
</evidence>
<dbReference type="InterPro" id="IPR016032">
    <property type="entry name" value="Sig_transdc_resp-reg_C-effctor"/>
</dbReference>
<gene>
    <name evidence="1" type="ORF">GCM10009765_49590</name>
</gene>
<sequence>MTQPLHVVETQSAAAGVLRRLTKQGWTVGTGFVMPPEPWDLTRKKLVFSGPVEDSDDVGAVVLAAARGVGVVAIVDPRSTTGRALLDDLRRVGPVGDAPTEDDTPSVPGLTVEECALLDRLADGESIAAAAEAEFLSLRTANRRIAHTRKVFNVASTRAAVVEYVRRRD</sequence>
<evidence type="ECO:0000313" key="2">
    <source>
        <dbReference type="Proteomes" id="UP001500618"/>
    </source>
</evidence>